<keyword evidence="9" id="KW-0460">Magnesium</keyword>
<evidence type="ECO:0000256" key="9">
    <source>
        <dbReference type="ARBA" id="ARBA00022842"/>
    </source>
</evidence>
<comment type="caution">
    <text evidence="11">The sequence shown here is derived from an EMBL/GenBank/DDBJ whole genome shotgun (WGS) entry which is preliminary data.</text>
</comment>
<evidence type="ECO:0000256" key="4">
    <source>
        <dbReference type="ARBA" id="ARBA00022490"/>
    </source>
</evidence>
<dbReference type="SUPFAM" id="SSF52540">
    <property type="entry name" value="P-loop containing nucleoside triphosphate hydrolases"/>
    <property type="match status" value="1"/>
</dbReference>
<organism evidence="11 12">
    <name type="scientific">Acidimangrovimonas pyrenivorans</name>
    <dbReference type="NCBI Taxonomy" id="2030798"/>
    <lineage>
        <taxon>Bacteria</taxon>
        <taxon>Pseudomonadati</taxon>
        <taxon>Pseudomonadota</taxon>
        <taxon>Alphaproteobacteria</taxon>
        <taxon>Rhodobacterales</taxon>
        <taxon>Paracoccaceae</taxon>
        <taxon>Acidimangrovimonas</taxon>
    </lineage>
</organism>
<evidence type="ECO:0000256" key="7">
    <source>
        <dbReference type="ARBA" id="ARBA00022741"/>
    </source>
</evidence>
<accession>A0ABV7AL73</accession>
<gene>
    <name evidence="11" type="primary">tsaE</name>
    <name evidence="11" type="ORF">ACFOES_18065</name>
</gene>
<dbReference type="Gene3D" id="3.40.50.300">
    <property type="entry name" value="P-loop containing nucleotide triphosphate hydrolases"/>
    <property type="match status" value="1"/>
</dbReference>
<keyword evidence="6" id="KW-0479">Metal-binding</keyword>
<protein>
    <recommendedName>
        <fullName evidence="3">tRNA threonylcarbamoyladenosine biosynthesis protein TsaE</fullName>
    </recommendedName>
    <alternativeName>
        <fullName evidence="10">t(6)A37 threonylcarbamoyladenosine biosynthesis protein TsaE</fullName>
    </alternativeName>
</protein>
<dbReference type="Pfam" id="PF02367">
    <property type="entry name" value="TsaE"/>
    <property type="match status" value="1"/>
</dbReference>
<dbReference type="InterPro" id="IPR027417">
    <property type="entry name" value="P-loop_NTPase"/>
</dbReference>
<sequence>MQPTARLILRSPEETAALARWLAPRLRPGDVLLLDGPIGAGKTHFARALIQALLATPEDVPSPTFTLVQSYESADGNAIWHADLYRLTDPEEVIELGLDEAFETAICLVEWPDRLGALAPAGALRIGFAAGPDDDARELSFAGEGPWQDLIATLQLWPEPVSEAADA</sequence>
<dbReference type="RefSeq" id="WP_377834764.1">
    <property type="nucleotide sequence ID" value="NZ_JBHRSK010000016.1"/>
</dbReference>
<evidence type="ECO:0000313" key="12">
    <source>
        <dbReference type="Proteomes" id="UP001595443"/>
    </source>
</evidence>
<keyword evidence="4" id="KW-0963">Cytoplasm</keyword>
<evidence type="ECO:0000256" key="8">
    <source>
        <dbReference type="ARBA" id="ARBA00022840"/>
    </source>
</evidence>
<evidence type="ECO:0000256" key="5">
    <source>
        <dbReference type="ARBA" id="ARBA00022694"/>
    </source>
</evidence>
<evidence type="ECO:0000256" key="10">
    <source>
        <dbReference type="ARBA" id="ARBA00032441"/>
    </source>
</evidence>
<keyword evidence="5" id="KW-0819">tRNA processing</keyword>
<name>A0ABV7AL73_9RHOB</name>
<evidence type="ECO:0000256" key="1">
    <source>
        <dbReference type="ARBA" id="ARBA00004496"/>
    </source>
</evidence>
<comment type="similarity">
    <text evidence="2">Belongs to the TsaE family.</text>
</comment>
<proteinExistence type="inferred from homology"/>
<comment type="subcellular location">
    <subcellularLocation>
        <location evidence="1">Cytoplasm</location>
    </subcellularLocation>
</comment>
<dbReference type="InterPro" id="IPR003442">
    <property type="entry name" value="T6A_TsaE"/>
</dbReference>
<dbReference type="NCBIfam" id="TIGR00150">
    <property type="entry name" value="T6A_YjeE"/>
    <property type="match status" value="1"/>
</dbReference>
<evidence type="ECO:0000313" key="11">
    <source>
        <dbReference type="EMBL" id="MFC2970007.1"/>
    </source>
</evidence>
<reference evidence="12" key="1">
    <citation type="journal article" date="2019" name="Int. J. Syst. Evol. Microbiol.">
        <title>The Global Catalogue of Microorganisms (GCM) 10K type strain sequencing project: providing services to taxonomists for standard genome sequencing and annotation.</title>
        <authorList>
            <consortium name="The Broad Institute Genomics Platform"/>
            <consortium name="The Broad Institute Genome Sequencing Center for Infectious Disease"/>
            <person name="Wu L."/>
            <person name="Ma J."/>
        </authorList>
    </citation>
    <scope>NUCLEOTIDE SEQUENCE [LARGE SCALE GENOMIC DNA]</scope>
    <source>
        <strain evidence="12">KCTC 62192</strain>
    </source>
</reference>
<evidence type="ECO:0000256" key="6">
    <source>
        <dbReference type="ARBA" id="ARBA00022723"/>
    </source>
</evidence>
<keyword evidence="7" id="KW-0547">Nucleotide-binding</keyword>
<dbReference type="PANTHER" id="PTHR33540:SF2">
    <property type="entry name" value="TRNA THREONYLCARBAMOYLADENOSINE BIOSYNTHESIS PROTEIN TSAE"/>
    <property type="match status" value="1"/>
</dbReference>
<dbReference type="Proteomes" id="UP001595443">
    <property type="component" value="Unassembled WGS sequence"/>
</dbReference>
<dbReference type="EMBL" id="JBHRSK010000016">
    <property type="protein sequence ID" value="MFC2970007.1"/>
    <property type="molecule type" value="Genomic_DNA"/>
</dbReference>
<evidence type="ECO:0000256" key="3">
    <source>
        <dbReference type="ARBA" id="ARBA00019010"/>
    </source>
</evidence>
<keyword evidence="8" id="KW-0067">ATP-binding</keyword>
<dbReference type="PANTHER" id="PTHR33540">
    <property type="entry name" value="TRNA THREONYLCARBAMOYLADENOSINE BIOSYNTHESIS PROTEIN TSAE"/>
    <property type="match status" value="1"/>
</dbReference>
<evidence type="ECO:0000256" key="2">
    <source>
        <dbReference type="ARBA" id="ARBA00007599"/>
    </source>
</evidence>
<keyword evidence="12" id="KW-1185">Reference proteome</keyword>